<accession>A0A1X6P6V5</accession>
<evidence type="ECO:0000313" key="2">
    <source>
        <dbReference type="Proteomes" id="UP000218209"/>
    </source>
</evidence>
<keyword evidence="2" id="KW-1185">Reference proteome</keyword>
<proteinExistence type="predicted"/>
<organism evidence="1 2">
    <name type="scientific">Porphyra umbilicalis</name>
    <name type="common">Purple laver</name>
    <name type="synonym">Red alga</name>
    <dbReference type="NCBI Taxonomy" id="2786"/>
    <lineage>
        <taxon>Eukaryota</taxon>
        <taxon>Rhodophyta</taxon>
        <taxon>Bangiophyceae</taxon>
        <taxon>Bangiales</taxon>
        <taxon>Bangiaceae</taxon>
        <taxon>Porphyra</taxon>
    </lineage>
</organism>
<gene>
    <name evidence="1" type="ORF">BU14_0189s0006</name>
</gene>
<protein>
    <submittedName>
        <fullName evidence="1">Uncharacterized protein</fullName>
    </submittedName>
</protein>
<dbReference type="Proteomes" id="UP000218209">
    <property type="component" value="Unassembled WGS sequence"/>
</dbReference>
<reference evidence="1 2" key="1">
    <citation type="submission" date="2017-03" db="EMBL/GenBank/DDBJ databases">
        <title>WGS assembly of Porphyra umbilicalis.</title>
        <authorList>
            <person name="Brawley S.H."/>
            <person name="Blouin N.A."/>
            <person name="Ficko-Blean E."/>
            <person name="Wheeler G.L."/>
            <person name="Lohr M."/>
            <person name="Goodson H.V."/>
            <person name="Jenkins J.W."/>
            <person name="Blaby-Haas C.E."/>
            <person name="Helliwell K.E."/>
            <person name="Chan C."/>
            <person name="Marriage T."/>
            <person name="Bhattacharya D."/>
            <person name="Klein A.S."/>
            <person name="Badis Y."/>
            <person name="Brodie J."/>
            <person name="Cao Y."/>
            <person name="Collen J."/>
            <person name="Dittami S.M."/>
            <person name="Gachon C.M."/>
            <person name="Green B.R."/>
            <person name="Karpowicz S."/>
            <person name="Kim J.W."/>
            <person name="Kudahl U."/>
            <person name="Lin S."/>
            <person name="Michel G."/>
            <person name="Mittag M."/>
            <person name="Olson B.J."/>
            <person name="Pangilinan J."/>
            <person name="Peng Y."/>
            <person name="Qiu H."/>
            <person name="Shu S."/>
            <person name="Singer J.T."/>
            <person name="Smith A.G."/>
            <person name="Sprecher B.N."/>
            <person name="Wagner V."/>
            <person name="Wang W."/>
            <person name="Wang Z.-Y."/>
            <person name="Yan J."/>
            <person name="Yarish C."/>
            <person name="Zoeuner-Riek S."/>
            <person name="Zhuang Y."/>
            <person name="Zou Y."/>
            <person name="Lindquist E.A."/>
            <person name="Grimwood J."/>
            <person name="Barry K."/>
            <person name="Rokhsar D.S."/>
            <person name="Schmutz J."/>
            <person name="Stiller J.W."/>
            <person name="Grossman A.R."/>
            <person name="Prochnik S.E."/>
        </authorList>
    </citation>
    <scope>NUCLEOTIDE SEQUENCE [LARGE SCALE GENOMIC DNA]</scope>
    <source>
        <strain evidence="1">4086291</strain>
    </source>
</reference>
<evidence type="ECO:0000313" key="1">
    <source>
        <dbReference type="EMBL" id="OSX76470.1"/>
    </source>
</evidence>
<sequence length="413" mass="41578">MAIISPGCPRADYHLDGRDRVWHINCASPRGFSAAEAAYCRGSASLAPMPTGSVSLASAPTPAAATSPPLPCFADGSARIVSPTPTPGCAATPALEAAAPRALLPAPMTAFLCETLAATPAAVDPPCPASTTAPILLPAPTRPMSGAPVPASWATGRLPKAPPTTAPEMTSAPVRPGAGTPVLAAAVVASLSHARPVTRDTHAPALAAPPTSVTVTAARGGFRTLPDAASGPRVGATRGRPPLAVVAVPPAAAAAARTERAAVLAEGSANPGSAASASCMCSDKRGVKHLLVRIDELEAAGKKRRAATNMQLKDLSKRQTAASAHAADVKRILSEVLKAVNYVGTAIGHGASAAKELCRVVDGLSAGPAEPAGAVDRVNLATVASLSPSFFDEPRQAPWAKDMVVSREFFSFG</sequence>
<name>A0A1X6P6V5_PORUM</name>
<dbReference type="AlphaFoldDB" id="A0A1X6P6V5"/>
<dbReference type="EMBL" id="KV918865">
    <property type="protein sequence ID" value="OSX76470.1"/>
    <property type="molecule type" value="Genomic_DNA"/>
</dbReference>